<dbReference type="GO" id="GO:0042941">
    <property type="term" value="P:D-alanine transmembrane transport"/>
    <property type="evidence" value="ECO:0007669"/>
    <property type="project" value="TreeGrafter"/>
</dbReference>
<dbReference type="PROSITE" id="PS50893">
    <property type="entry name" value="ABC_TRANSPORTER_2"/>
    <property type="match status" value="1"/>
</dbReference>
<dbReference type="InterPro" id="IPR003593">
    <property type="entry name" value="AAA+_ATPase"/>
</dbReference>
<dbReference type="InterPro" id="IPR032823">
    <property type="entry name" value="BCA_ABC_TP_C"/>
</dbReference>
<dbReference type="GO" id="GO:0005886">
    <property type="term" value="C:plasma membrane"/>
    <property type="evidence" value="ECO:0007669"/>
    <property type="project" value="TreeGrafter"/>
</dbReference>
<gene>
    <name evidence="5" type="primary">livG</name>
    <name evidence="5" type="ORF">SPIRO4BDMA_80111</name>
</gene>
<dbReference type="Pfam" id="PF12399">
    <property type="entry name" value="BCA_ABC_TP_C"/>
    <property type="match status" value="1"/>
</dbReference>
<keyword evidence="2" id="KW-0547">Nucleotide-binding</keyword>
<accession>A0A3P3XV08</accession>
<dbReference type="FunFam" id="3.40.50.300:FF:000421">
    <property type="entry name" value="Branched-chain amino acid ABC transporter ATP-binding protein"/>
    <property type="match status" value="1"/>
</dbReference>
<dbReference type="GO" id="GO:0015808">
    <property type="term" value="P:L-alanine transport"/>
    <property type="evidence" value="ECO:0007669"/>
    <property type="project" value="TreeGrafter"/>
</dbReference>
<dbReference type="Pfam" id="PF00005">
    <property type="entry name" value="ABC_tran"/>
    <property type="match status" value="1"/>
</dbReference>
<dbReference type="GO" id="GO:0005304">
    <property type="term" value="F:L-valine transmembrane transporter activity"/>
    <property type="evidence" value="ECO:0007669"/>
    <property type="project" value="TreeGrafter"/>
</dbReference>
<keyword evidence="1" id="KW-0813">Transport</keyword>
<dbReference type="CDD" id="cd03219">
    <property type="entry name" value="ABC_Mj1267_LivG_branched"/>
    <property type="match status" value="1"/>
</dbReference>
<evidence type="ECO:0000256" key="1">
    <source>
        <dbReference type="ARBA" id="ARBA00022448"/>
    </source>
</evidence>
<dbReference type="InterPro" id="IPR003439">
    <property type="entry name" value="ABC_transporter-like_ATP-bd"/>
</dbReference>
<dbReference type="SMART" id="SM00382">
    <property type="entry name" value="AAA"/>
    <property type="match status" value="1"/>
</dbReference>
<dbReference type="EMBL" id="FWDO01000008">
    <property type="protein sequence ID" value="SLM20004.1"/>
    <property type="molecule type" value="Genomic_DNA"/>
</dbReference>
<keyword evidence="3 5" id="KW-0067">ATP-binding</keyword>
<proteinExistence type="predicted"/>
<evidence type="ECO:0000259" key="4">
    <source>
        <dbReference type="PROSITE" id="PS50893"/>
    </source>
</evidence>
<dbReference type="GO" id="GO:0015188">
    <property type="term" value="F:L-isoleucine transmembrane transporter activity"/>
    <property type="evidence" value="ECO:0007669"/>
    <property type="project" value="TreeGrafter"/>
</dbReference>
<dbReference type="GO" id="GO:0005524">
    <property type="term" value="F:ATP binding"/>
    <property type="evidence" value="ECO:0007669"/>
    <property type="project" value="UniProtKB-KW"/>
</dbReference>
<sequence>MTVATLLRVHELTKKFGGLTAVDAVSFDVPEGGIVGLIGPNGAGKTTIFNLITGVYKPTSGSIEFRGKSIVDLEPFRIADMGITRTFQNIRLFKNLSVFDNVLTACHLNANYSFAEAILRLPRFRAQEKLLMTKADNLLDIMGLLGYKDLIASNLPYGLQRRLEIVRALALNPSLLLLDEPAAGMNPDETEQLMRLIARIRNDFKLSVLVIEHHMDLIMGVCEHIVVLNFGEKIAQGSADEVSKNPQVIEAYLGTSEEAADA</sequence>
<dbReference type="PANTHER" id="PTHR45772">
    <property type="entry name" value="CONSERVED COMPONENT OF ABC TRANSPORTER FOR NATURAL AMINO ACIDS-RELATED"/>
    <property type="match status" value="1"/>
</dbReference>
<reference evidence="5" key="1">
    <citation type="submission" date="2017-02" db="EMBL/GenBank/DDBJ databases">
        <authorList>
            <person name="Regsiter A."/>
            <person name="William W."/>
        </authorList>
    </citation>
    <scope>NUCLEOTIDE SEQUENCE</scope>
    <source>
        <strain evidence="5">BdmA 4</strain>
    </source>
</reference>
<dbReference type="GO" id="GO:1903805">
    <property type="term" value="P:L-valine import across plasma membrane"/>
    <property type="evidence" value="ECO:0007669"/>
    <property type="project" value="TreeGrafter"/>
</dbReference>
<evidence type="ECO:0000256" key="3">
    <source>
        <dbReference type="ARBA" id="ARBA00022840"/>
    </source>
</evidence>
<protein>
    <submittedName>
        <fullName evidence="5">Leucine/isoleucine/valine transporter subunit ATP-binding component of ABC superfamily</fullName>
    </submittedName>
</protein>
<evidence type="ECO:0000256" key="2">
    <source>
        <dbReference type="ARBA" id="ARBA00022741"/>
    </source>
</evidence>
<name>A0A3P3XV08_9SPIR</name>
<dbReference type="PANTHER" id="PTHR45772:SF7">
    <property type="entry name" value="AMINO ACID ABC TRANSPORTER ATP-BINDING PROTEIN"/>
    <property type="match status" value="1"/>
</dbReference>
<dbReference type="InterPro" id="IPR027417">
    <property type="entry name" value="P-loop_NTPase"/>
</dbReference>
<dbReference type="AlphaFoldDB" id="A0A3P3XV08"/>
<dbReference type="SUPFAM" id="SSF52540">
    <property type="entry name" value="P-loop containing nucleoside triphosphate hydrolases"/>
    <property type="match status" value="1"/>
</dbReference>
<dbReference type="GO" id="GO:1903806">
    <property type="term" value="P:L-isoleucine import across plasma membrane"/>
    <property type="evidence" value="ECO:0007669"/>
    <property type="project" value="TreeGrafter"/>
</dbReference>
<dbReference type="GO" id="GO:0016887">
    <property type="term" value="F:ATP hydrolysis activity"/>
    <property type="evidence" value="ECO:0007669"/>
    <property type="project" value="InterPro"/>
</dbReference>
<dbReference type="GO" id="GO:0015192">
    <property type="term" value="F:L-phenylalanine transmembrane transporter activity"/>
    <property type="evidence" value="ECO:0007669"/>
    <property type="project" value="TreeGrafter"/>
</dbReference>
<evidence type="ECO:0000313" key="5">
    <source>
        <dbReference type="EMBL" id="SLM20004.1"/>
    </source>
</evidence>
<dbReference type="InterPro" id="IPR051120">
    <property type="entry name" value="ABC_AA/LPS_Transport"/>
</dbReference>
<feature type="domain" description="ABC transporter" evidence="4">
    <location>
        <begin position="7"/>
        <end position="255"/>
    </location>
</feature>
<organism evidence="5">
    <name type="scientific">uncultured spirochete</name>
    <dbReference type="NCBI Taxonomy" id="156406"/>
    <lineage>
        <taxon>Bacteria</taxon>
        <taxon>Pseudomonadati</taxon>
        <taxon>Spirochaetota</taxon>
        <taxon>Spirochaetia</taxon>
        <taxon>Spirochaetales</taxon>
        <taxon>environmental samples</taxon>
    </lineage>
</organism>
<dbReference type="Gene3D" id="3.40.50.300">
    <property type="entry name" value="P-loop containing nucleotide triphosphate hydrolases"/>
    <property type="match status" value="1"/>
</dbReference>